<gene>
    <name evidence="1" type="ORF">MIND_00928900</name>
</gene>
<dbReference type="Proteomes" id="UP000636479">
    <property type="component" value="Unassembled WGS sequence"/>
</dbReference>
<sequence length="236" mass="25359">MASPPTPSGSRPALGHVNLMADTLIANATPDDLRAIIRSMVSSATPGIAAALNAAARERLSQTAYTGIPTPPSSAGSSPREADISAFPLLTPYGPTPHMQELLRRARALYGSGMGFASLGLLAHAARSTLGLRWDAEGEEQLTDILALLDADMAQAVQSCKEEVDSGRVHSWEEASFAVSDLRAALRECEADCASRARRQMVCSGEKEFAFERAMISLNYWEVPVLRSRCNEIKTR</sequence>
<dbReference type="RefSeq" id="XP_037217327.1">
    <property type="nucleotide sequence ID" value="XM_037365915.1"/>
</dbReference>
<comment type="caution">
    <text evidence="1">The sequence shown here is derived from an EMBL/GenBank/DDBJ whole genome shotgun (WGS) entry which is preliminary data.</text>
</comment>
<protein>
    <submittedName>
        <fullName evidence="1">Uncharacterized protein</fullName>
    </submittedName>
</protein>
<dbReference type="AlphaFoldDB" id="A0A8H6SCK4"/>
<dbReference type="EMBL" id="JACAZF010000008">
    <property type="protein sequence ID" value="KAF7296968.1"/>
    <property type="molecule type" value="Genomic_DNA"/>
</dbReference>
<organism evidence="1 2">
    <name type="scientific">Mycena indigotica</name>
    <dbReference type="NCBI Taxonomy" id="2126181"/>
    <lineage>
        <taxon>Eukaryota</taxon>
        <taxon>Fungi</taxon>
        <taxon>Dikarya</taxon>
        <taxon>Basidiomycota</taxon>
        <taxon>Agaricomycotina</taxon>
        <taxon>Agaricomycetes</taxon>
        <taxon>Agaricomycetidae</taxon>
        <taxon>Agaricales</taxon>
        <taxon>Marasmiineae</taxon>
        <taxon>Mycenaceae</taxon>
        <taxon>Mycena</taxon>
    </lineage>
</organism>
<accession>A0A8H6SCK4</accession>
<dbReference type="GeneID" id="59348431"/>
<evidence type="ECO:0000313" key="1">
    <source>
        <dbReference type="EMBL" id="KAF7296968.1"/>
    </source>
</evidence>
<dbReference type="OrthoDB" id="3219836at2759"/>
<evidence type="ECO:0000313" key="2">
    <source>
        <dbReference type="Proteomes" id="UP000636479"/>
    </source>
</evidence>
<keyword evidence="2" id="KW-1185">Reference proteome</keyword>
<proteinExistence type="predicted"/>
<reference evidence="1" key="1">
    <citation type="submission" date="2020-05" db="EMBL/GenBank/DDBJ databases">
        <title>Mycena genomes resolve the evolution of fungal bioluminescence.</title>
        <authorList>
            <person name="Tsai I.J."/>
        </authorList>
    </citation>
    <scope>NUCLEOTIDE SEQUENCE</scope>
    <source>
        <strain evidence="1">171206Taipei</strain>
    </source>
</reference>
<name>A0A8H6SCK4_9AGAR</name>